<comment type="caution">
    <text evidence="1">The sequence shown here is derived from an EMBL/GenBank/DDBJ whole genome shotgun (WGS) entry which is preliminary data.</text>
</comment>
<dbReference type="Gene3D" id="1.10.30.50">
    <property type="match status" value="1"/>
</dbReference>
<sequence length="217" mass="25092">MADINEAYSYTDEQLAVIESIKAQDGFSHLSWSHDDFTIIKSEIRAFYRNQQRGLCAFCKNPLSLQAAANCTVEHIIPKSKKVNYMYTPKNLCVICADCNEIKRAQEVINEEYEVLNNPEIAMYPRSSGAFNIVHPHFDNWHEHIHKIGARIYIDKTLKGINTMRVCKLNRFFHRLGVSDEYVNDGELASLMSEYVESNNFIRRAEIISRIREILIA</sequence>
<gene>
    <name evidence="1" type="ORF">BK383_27280</name>
</gene>
<dbReference type="SMART" id="SM00507">
    <property type="entry name" value="HNHc"/>
    <property type="match status" value="1"/>
</dbReference>
<dbReference type="GO" id="GO:0003676">
    <property type="term" value="F:nucleic acid binding"/>
    <property type="evidence" value="ECO:0007669"/>
    <property type="project" value="InterPro"/>
</dbReference>
<dbReference type="Pfam" id="PF01844">
    <property type="entry name" value="HNH"/>
    <property type="match status" value="1"/>
</dbReference>
<dbReference type="AlphaFoldDB" id="A0A1M2HC51"/>
<dbReference type="EMBL" id="MOKI01000098">
    <property type="protein sequence ID" value="OJR45959.1"/>
    <property type="molecule type" value="Genomic_DNA"/>
</dbReference>
<evidence type="ECO:0000313" key="1">
    <source>
        <dbReference type="EMBL" id="OJR45959.1"/>
    </source>
</evidence>
<reference evidence="1 2" key="1">
    <citation type="submission" date="2016-10" db="EMBL/GenBank/DDBJ databases">
        <title>Comprehensive resistome analysis reveals the prevalence of NDM and MCR-1 in Chinese poultry production.</title>
        <authorList>
            <person name="Wang Y."/>
            <person name="Zhang R."/>
            <person name="Li J."/>
            <person name="Wu Z."/>
            <person name="Wenjuan Y."/>
            <person name="Schwarz S."/>
            <person name="Tyrrell J."/>
            <person name="Zheng Y."/>
            <person name="Wang S."/>
            <person name="Shen Z."/>
            <person name="Liu Z."/>
            <person name="Lei L."/>
            <person name="Li M."/>
            <person name="Zhang Q."/>
            <person name="Wu C."/>
            <person name="Zhang Q."/>
            <person name="Wu Y."/>
            <person name="Walsh T."/>
            <person name="Shen J."/>
        </authorList>
    </citation>
    <scope>NUCLEOTIDE SEQUENCE [LARGE SCALE GENOMIC DNA]</scope>
    <source>
        <strain evidence="1 2">570</strain>
    </source>
</reference>
<dbReference type="Proteomes" id="UP000184277">
    <property type="component" value="Unassembled WGS sequence"/>
</dbReference>
<dbReference type="GO" id="GO:0004519">
    <property type="term" value="F:endonuclease activity"/>
    <property type="evidence" value="ECO:0007669"/>
    <property type="project" value="InterPro"/>
</dbReference>
<dbReference type="RefSeq" id="WP_072648911.1">
    <property type="nucleotide sequence ID" value="NZ_BFIW01000100.1"/>
</dbReference>
<dbReference type="CDD" id="cd00085">
    <property type="entry name" value="HNHc"/>
    <property type="match status" value="1"/>
</dbReference>
<protein>
    <submittedName>
        <fullName evidence="1">Uncharacterized protein</fullName>
    </submittedName>
</protein>
<name>A0A1M2HC51_ECOLX</name>
<dbReference type="GO" id="GO:0008270">
    <property type="term" value="F:zinc ion binding"/>
    <property type="evidence" value="ECO:0007669"/>
    <property type="project" value="InterPro"/>
</dbReference>
<organism evidence="1 2">
    <name type="scientific">Escherichia coli</name>
    <dbReference type="NCBI Taxonomy" id="562"/>
    <lineage>
        <taxon>Bacteria</taxon>
        <taxon>Pseudomonadati</taxon>
        <taxon>Pseudomonadota</taxon>
        <taxon>Gammaproteobacteria</taxon>
        <taxon>Enterobacterales</taxon>
        <taxon>Enterobacteriaceae</taxon>
        <taxon>Escherichia</taxon>
    </lineage>
</organism>
<accession>A0A1M2HC51</accession>
<dbReference type="InterPro" id="IPR002711">
    <property type="entry name" value="HNH"/>
</dbReference>
<evidence type="ECO:0000313" key="2">
    <source>
        <dbReference type="Proteomes" id="UP000184277"/>
    </source>
</evidence>
<dbReference type="InterPro" id="IPR003615">
    <property type="entry name" value="HNH_nuc"/>
</dbReference>
<proteinExistence type="predicted"/>